<dbReference type="Pfam" id="PF02770">
    <property type="entry name" value="Acyl-CoA_dh_M"/>
    <property type="match status" value="1"/>
</dbReference>
<dbReference type="SUPFAM" id="SSF47203">
    <property type="entry name" value="Acyl-CoA dehydrogenase C-terminal domain-like"/>
    <property type="match status" value="1"/>
</dbReference>
<protein>
    <submittedName>
        <fullName evidence="10">Acyl-CoA dehydrogenase</fullName>
    </submittedName>
</protein>
<dbReference type="InterPro" id="IPR009075">
    <property type="entry name" value="AcylCo_DH/oxidase_C"/>
</dbReference>
<evidence type="ECO:0000256" key="2">
    <source>
        <dbReference type="ARBA" id="ARBA00009347"/>
    </source>
</evidence>
<accession>A0A6J4IF87</accession>
<dbReference type="Gene3D" id="1.10.540.10">
    <property type="entry name" value="Acyl-CoA dehydrogenase/oxidase, N-terminal domain"/>
    <property type="match status" value="1"/>
</dbReference>
<keyword evidence="3 6" id="KW-0285">Flavoprotein</keyword>
<dbReference type="FunFam" id="2.40.110.10:FF:000002">
    <property type="entry name" value="Acyl-CoA dehydrogenase fadE12"/>
    <property type="match status" value="1"/>
</dbReference>
<evidence type="ECO:0000256" key="4">
    <source>
        <dbReference type="ARBA" id="ARBA00022827"/>
    </source>
</evidence>
<evidence type="ECO:0000259" key="8">
    <source>
        <dbReference type="Pfam" id="PF02770"/>
    </source>
</evidence>
<sequence>MTDFLQQVKEVEAAREDIQFPSFMTQLFAGEPDFGLLAGVARQDEADKAIGDEYCARLAEFLAAGVDADEIERTAVIPREVLDGMAELGCFGLSIPQEYGGLGLSETNYCRVLALVASHCSTLALLLSVHQSIGVPQPLVLFGTEEQKREWLPRLARGAISAFGLTEPKVGSDPAHMATTATLSDDGSHYLINGEKLWTTNSLIAEVIVVMAKVQGKITAFIVPMDSPGIEIRHRCEFMGCRGIENAWITFQDVRVPADNVIGQVGKGLKIALTTLNTGRIAIAALCLGMAKQAYAPTVQWSTTRETFGKQIGYHELNTHKVARMAAGIFAMEAVTNLVAGMTDRAHADFRVEAATAKLFCSEQLWSTVDAAMQLWGGRGYEKLDSLRARGEQGAPIEQIFRDARMYLIGEGASEILKLFIMREVVDPHIKRTNRLLGARSIPKLVEMAKLAPFYGSWYARRVLPAKNDGSSDLPVSDPRLAKQLKYVRRTSRRLARTMLYAMARHMVNLEQRQALVARLADIGVDLFVITAASLYASTRPEGVPLARQVFDDARARIDTNFRLLWSNRDTAATALGTDVLANRYEWVAEGSMTGKETEAFAYAGD</sequence>
<reference evidence="10" key="1">
    <citation type="submission" date="2020-02" db="EMBL/GenBank/DDBJ databases">
        <authorList>
            <person name="Meier V. D."/>
        </authorList>
    </citation>
    <scope>NUCLEOTIDE SEQUENCE</scope>
    <source>
        <strain evidence="10">AVDCRST_MAG26</strain>
    </source>
</reference>
<comment type="similarity">
    <text evidence="2 6">Belongs to the acyl-CoA dehydrogenase family.</text>
</comment>
<dbReference type="Pfam" id="PF00441">
    <property type="entry name" value="Acyl-CoA_dh_1"/>
    <property type="match status" value="1"/>
</dbReference>
<feature type="domain" description="Acyl-CoA oxidase/dehydrogenase middle" evidence="8">
    <location>
        <begin position="162"/>
        <end position="254"/>
    </location>
</feature>
<dbReference type="Pfam" id="PF02771">
    <property type="entry name" value="Acyl-CoA_dh_N"/>
    <property type="match status" value="1"/>
</dbReference>
<evidence type="ECO:0000256" key="1">
    <source>
        <dbReference type="ARBA" id="ARBA00001974"/>
    </source>
</evidence>
<gene>
    <name evidence="10" type="ORF">AVDCRST_MAG26-1873</name>
</gene>
<evidence type="ECO:0000256" key="6">
    <source>
        <dbReference type="RuleBase" id="RU362125"/>
    </source>
</evidence>
<dbReference type="GO" id="GO:0050660">
    <property type="term" value="F:flavin adenine dinucleotide binding"/>
    <property type="evidence" value="ECO:0007669"/>
    <property type="project" value="InterPro"/>
</dbReference>
<feature type="domain" description="Acyl-CoA dehydrogenase/oxidase N-terminal" evidence="9">
    <location>
        <begin position="58"/>
        <end position="158"/>
    </location>
</feature>
<dbReference type="AlphaFoldDB" id="A0A6J4IF87"/>
<evidence type="ECO:0000259" key="7">
    <source>
        <dbReference type="Pfam" id="PF00441"/>
    </source>
</evidence>
<evidence type="ECO:0000256" key="5">
    <source>
        <dbReference type="ARBA" id="ARBA00023002"/>
    </source>
</evidence>
<evidence type="ECO:0000256" key="3">
    <source>
        <dbReference type="ARBA" id="ARBA00022630"/>
    </source>
</evidence>
<evidence type="ECO:0000259" key="9">
    <source>
        <dbReference type="Pfam" id="PF02771"/>
    </source>
</evidence>
<organism evidence="10">
    <name type="scientific">uncultured Chloroflexia bacterium</name>
    <dbReference type="NCBI Taxonomy" id="1672391"/>
    <lineage>
        <taxon>Bacteria</taxon>
        <taxon>Bacillati</taxon>
        <taxon>Chloroflexota</taxon>
        <taxon>Chloroflexia</taxon>
        <taxon>environmental samples</taxon>
    </lineage>
</organism>
<dbReference type="FunFam" id="1.10.540.10:FF:000001">
    <property type="entry name" value="Very long-chain-specific acyl-CoA dehydrogenase, mitochondrial"/>
    <property type="match status" value="1"/>
</dbReference>
<dbReference type="InterPro" id="IPR009100">
    <property type="entry name" value="AcylCoA_DH/oxidase_NM_dom_sf"/>
</dbReference>
<dbReference type="EMBL" id="CADCTK010000428">
    <property type="protein sequence ID" value="CAA9250450.1"/>
    <property type="molecule type" value="Genomic_DNA"/>
</dbReference>
<dbReference type="Gene3D" id="2.40.110.10">
    <property type="entry name" value="Butyryl-CoA Dehydrogenase, subunit A, domain 2"/>
    <property type="match status" value="1"/>
</dbReference>
<dbReference type="InterPro" id="IPR037069">
    <property type="entry name" value="AcylCoA_DH/ox_N_sf"/>
</dbReference>
<proteinExistence type="inferred from homology"/>
<dbReference type="SUPFAM" id="SSF56645">
    <property type="entry name" value="Acyl-CoA dehydrogenase NM domain-like"/>
    <property type="match status" value="1"/>
</dbReference>
<dbReference type="InterPro" id="IPR013786">
    <property type="entry name" value="AcylCoA_DH/ox_N"/>
</dbReference>
<dbReference type="GO" id="GO:0003995">
    <property type="term" value="F:acyl-CoA dehydrogenase activity"/>
    <property type="evidence" value="ECO:0007669"/>
    <property type="project" value="TreeGrafter"/>
</dbReference>
<evidence type="ECO:0000313" key="10">
    <source>
        <dbReference type="EMBL" id="CAA9250450.1"/>
    </source>
</evidence>
<dbReference type="PANTHER" id="PTHR43884:SF9">
    <property type="entry name" value="COMPLEX I ASSEMBLY FACTOR ACAD9, MITOCHONDRIAL"/>
    <property type="match status" value="1"/>
</dbReference>
<dbReference type="InterPro" id="IPR046373">
    <property type="entry name" value="Acyl-CoA_Oxase/DH_mid-dom_sf"/>
</dbReference>
<dbReference type="Gene3D" id="1.20.140.10">
    <property type="entry name" value="Butyryl-CoA Dehydrogenase, subunit A, domain 3"/>
    <property type="match status" value="2"/>
</dbReference>
<dbReference type="PANTHER" id="PTHR43884">
    <property type="entry name" value="ACYL-COA DEHYDROGENASE"/>
    <property type="match status" value="1"/>
</dbReference>
<keyword evidence="5 6" id="KW-0560">Oxidoreductase</keyword>
<dbReference type="InterPro" id="IPR006091">
    <property type="entry name" value="Acyl-CoA_Oxase/DH_mid-dom"/>
</dbReference>
<keyword evidence="4 6" id="KW-0274">FAD</keyword>
<comment type="cofactor">
    <cofactor evidence="1 6">
        <name>FAD</name>
        <dbReference type="ChEBI" id="CHEBI:57692"/>
    </cofactor>
</comment>
<feature type="domain" description="Acyl-CoA dehydrogenase/oxidase C-terminal" evidence="7">
    <location>
        <begin position="266"/>
        <end position="425"/>
    </location>
</feature>
<dbReference type="InterPro" id="IPR036250">
    <property type="entry name" value="AcylCo_DH-like_C"/>
</dbReference>
<name>A0A6J4IF87_9CHLR</name>